<dbReference type="Proteomes" id="UP000473826">
    <property type="component" value="Unassembled WGS sequence"/>
</dbReference>
<evidence type="ECO:0000313" key="2">
    <source>
        <dbReference type="Proteomes" id="UP000473826"/>
    </source>
</evidence>
<evidence type="ECO:0008006" key="3">
    <source>
        <dbReference type="Google" id="ProtNLM"/>
    </source>
</evidence>
<comment type="caution">
    <text evidence="1">The sequence shown here is derived from an EMBL/GenBank/DDBJ whole genome shotgun (WGS) entry which is preliminary data.</text>
</comment>
<dbReference type="AlphaFoldDB" id="A0A7D8V2H9"/>
<evidence type="ECO:0000313" key="1">
    <source>
        <dbReference type="EMBL" id="TXT04791.1"/>
    </source>
</evidence>
<accession>A0A7D8V2H9</accession>
<organism evidence="1 2">
    <name type="scientific">Vanrija humicola</name>
    <name type="common">Yeast</name>
    <name type="synonym">Cryptococcus humicola</name>
    <dbReference type="NCBI Taxonomy" id="5417"/>
    <lineage>
        <taxon>Eukaryota</taxon>
        <taxon>Fungi</taxon>
        <taxon>Dikarya</taxon>
        <taxon>Basidiomycota</taxon>
        <taxon>Agaricomycotina</taxon>
        <taxon>Tremellomycetes</taxon>
        <taxon>Trichosporonales</taxon>
        <taxon>Trichosporonaceae</taxon>
        <taxon>Vanrija</taxon>
    </lineage>
</organism>
<protein>
    <recommendedName>
        <fullName evidence="3">SnoaL-like domain-containing protein</fullName>
    </recommendedName>
</protein>
<dbReference type="OrthoDB" id="10344658at2759"/>
<keyword evidence="2" id="KW-1185">Reference proteome</keyword>
<name>A0A7D8V2H9_VANHU</name>
<proteinExistence type="predicted"/>
<gene>
    <name evidence="1" type="ORF">VHUM_04059</name>
</gene>
<sequence length="203" mass="22837">MMDDVDALIEGGTLSDKHRKILVNYRRHGLLEVSGRYDDLLKPNMTIEEPRYRVVEGGKTVVLDGMKAVRGFYETLAALDMLVMWTGRQKMAVHDWGFAGEAEFSQFVPGKMLGDDVFGNIGNDPNAAPKADSKFDPEGWYLVRRTLAFVWHYEDDGRLIGEHVYEDPITKKIEQVDPSVVINGARATQLLAPIIDKYGCCEV</sequence>
<dbReference type="EMBL" id="QKWK01000014">
    <property type="protein sequence ID" value="TXT04791.1"/>
    <property type="molecule type" value="Genomic_DNA"/>
</dbReference>
<reference evidence="1 2" key="1">
    <citation type="journal article" date="2019" name="PLoS Genet.">
        <title>Convergent evolution of linked mating-type loci in basidiomycete fungi.</title>
        <authorList>
            <person name="Sun S."/>
            <person name="Coelho M.A."/>
            <person name="Heitman J."/>
            <person name="Nowrousian M."/>
        </authorList>
    </citation>
    <scope>NUCLEOTIDE SEQUENCE [LARGE SCALE GENOMIC DNA]</scope>
    <source>
        <strain evidence="1 2">CBS 4282</strain>
    </source>
</reference>